<name>A0ABW0NS31_9MICO</name>
<dbReference type="Gene3D" id="2.30.110.10">
    <property type="entry name" value="Electron Transport, Fmn-binding Protein, Chain A"/>
    <property type="match status" value="1"/>
</dbReference>
<dbReference type="Pfam" id="PF01243">
    <property type="entry name" value="PNPOx_N"/>
    <property type="match status" value="1"/>
</dbReference>
<comment type="caution">
    <text evidence="3">The sequence shown here is derived from an EMBL/GenBank/DDBJ whole genome shotgun (WGS) entry which is preliminary data.</text>
</comment>
<organism evidence="3 4">
    <name type="scientific">Lysinimonas soli</name>
    <dbReference type="NCBI Taxonomy" id="1074233"/>
    <lineage>
        <taxon>Bacteria</taxon>
        <taxon>Bacillati</taxon>
        <taxon>Actinomycetota</taxon>
        <taxon>Actinomycetes</taxon>
        <taxon>Micrococcales</taxon>
        <taxon>Microbacteriaceae</taxon>
        <taxon>Lysinimonas</taxon>
    </lineage>
</organism>
<sequence>MAMTSNEGRGMTPEERNEFLTTGRIFAKIATVNEDGFPQVSPVWYTWDGESFLIISKERTGMVKNLRRDPRCGILVDNPTLPYKRVSAQAEVEFLEDFEYIEPMREMILRYLGQEGMEYGESTFEFARTPFKVHPVRMTSWNGGGFDRTFSKETVWKEVR</sequence>
<dbReference type="Proteomes" id="UP001596039">
    <property type="component" value="Unassembled WGS sequence"/>
</dbReference>
<dbReference type="PANTHER" id="PTHR35176">
    <property type="entry name" value="HEME OXYGENASE HI_0854-RELATED"/>
    <property type="match status" value="1"/>
</dbReference>
<dbReference type="InterPro" id="IPR011576">
    <property type="entry name" value="Pyridox_Oxase_N"/>
</dbReference>
<gene>
    <name evidence="3" type="ORF">ACFPJ4_13300</name>
</gene>
<protein>
    <submittedName>
        <fullName evidence="3">Pyridoxamine 5'-phosphate oxidase family protein</fullName>
    </submittedName>
</protein>
<dbReference type="SUPFAM" id="SSF50475">
    <property type="entry name" value="FMN-binding split barrel"/>
    <property type="match status" value="1"/>
</dbReference>
<reference evidence="4" key="1">
    <citation type="journal article" date="2019" name="Int. J. Syst. Evol. Microbiol.">
        <title>The Global Catalogue of Microorganisms (GCM) 10K type strain sequencing project: providing services to taxonomists for standard genome sequencing and annotation.</title>
        <authorList>
            <consortium name="The Broad Institute Genomics Platform"/>
            <consortium name="The Broad Institute Genome Sequencing Center for Infectious Disease"/>
            <person name="Wu L."/>
            <person name="Ma J."/>
        </authorList>
    </citation>
    <scope>NUCLEOTIDE SEQUENCE [LARGE SCALE GENOMIC DNA]</scope>
    <source>
        <strain evidence="4">CGMCC 4.6997</strain>
    </source>
</reference>
<feature type="domain" description="Pyridoxamine 5'-phosphate oxidase N-terminal" evidence="2">
    <location>
        <begin position="14"/>
        <end position="137"/>
    </location>
</feature>
<evidence type="ECO:0000313" key="3">
    <source>
        <dbReference type="EMBL" id="MFC5503219.1"/>
    </source>
</evidence>
<dbReference type="InterPro" id="IPR012349">
    <property type="entry name" value="Split_barrel_FMN-bd"/>
</dbReference>
<evidence type="ECO:0000256" key="1">
    <source>
        <dbReference type="ARBA" id="ARBA00023002"/>
    </source>
</evidence>
<dbReference type="RefSeq" id="WP_386740936.1">
    <property type="nucleotide sequence ID" value="NZ_JBHSMG010000004.1"/>
</dbReference>
<dbReference type="InterPro" id="IPR052019">
    <property type="entry name" value="F420H2_bilvrd_red/Heme_oxyg"/>
</dbReference>
<evidence type="ECO:0000259" key="2">
    <source>
        <dbReference type="Pfam" id="PF01243"/>
    </source>
</evidence>
<proteinExistence type="predicted"/>
<keyword evidence="4" id="KW-1185">Reference proteome</keyword>
<accession>A0ABW0NS31</accession>
<dbReference type="PANTHER" id="PTHR35176:SF6">
    <property type="entry name" value="HEME OXYGENASE HI_0854-RELATED"/>
    <property type="match status" value="1"/>
</dbReference>
<keyword evidence="1" id="KW-0560">Oxidoreductase</keyword>
<evidence type="ECO:0000313" key="4">
    <source>
        <dbReference type="Proteomes" id="UP001596039"/>
    </source>
</evidence>
<dbReference type="EMBL" id="JBHSMG010000004">
    <property type="protein sequence ID" value="MFC5503219.1"/>
    <property type="molecule type" value="Genomic_DNA"/>
</dbReference>